<reference evidence="2" key="1">
    <citation type="journal article" date="2022" name="Front. Microbiol.">
        <title>Genome-based taxonomic rearrangement of Oceanobacter-related bacteria including the description of Thalassolituus hydrocarbonoclasticus sp. nov. and Thalassolituus pacificus sp. nov. and emended description of the genus Thalassolituus.</title>
        <authorList>
            <person name="Dong C."/>
            <person name="Wei L."/>
            <person name="Wang J."/>
            <person name="Lai Q."/>
            <person name="Huang Z."/>
            <person name="Shao Z."/>
        </authorList>
    </citation>
    <scope>NUCLEOTIDE SEQUENCE</scope>
    <source>
        <strain evidence="2">59MF3M-4</strain>
    </source>
</reference>
<feature type="region of interest" description="Disordered" evidence="1">
    <location>
        <begin position="1"/>
        <end position="31"/>
    </location>
</feature>
<evidence type="ECO:0000313" key="3">
    <source>
        <dbReference type="Proteomes" id="UP001147830"/>
    </source>
</evidence>
<reference evidence="2" key="2">
    <citation type="submission" date="2022-08" db="EMBL/GenBank/DDBJ databases">
        <authorList>
            <person name="Dong C."/>
        </authorList>
    </citation>
    <scope>NUCLEOTIDE SEQUENCE</scope>
    <source>
        <strain evidence="2">59MF3M-4</strain>
    </source>
</reference>
<dbReference type="RefSeq" id="WP_260977650.1">
    <property type="nucleotide sequence ID" value="NZ_JAOANI010000028.1"/>
</dbReference>
<evidence type="ECO:0000256" key="1">
    <source>
        <dbReference type="SAM" id="MobiDB-lite"/>
    </source>
</evidence>
<accession>A0A9X3AU07</accession>
<proteinExistence type="predicted"/>
<gene>
    <name evidence="2" type="ORF">NYR02_17540</name>
</gene>
<dbReference type="AlphaFoldDB" id="A0A9X3AU07"/>
<dbReference type="EMBL" id="JAOANI010000028">
    <property type="protein sequence ID" value="MCT7360828.1"/>
    <property type="molecule type" value="Genomic_DNA"/>
</dbReference>
<comment type="caution">
    <text evidence="2">The sequence shown here is derived from an EMBL/GenBank/DDBJ whole genome shotgun (WGS) entry which is preliminary data.</text>
</comment>
<evidence type="ECO:0000313" key="2">
    <source>
        <dbReference type="EMBL" id="MCT7360828.1"/>
    </source>
</evidence>
<feature type="compositionally biased region" description="Basic and acidic residues" evidence="1">
    <location>
        <begin position="1"/>
        <end position="11"/>
    </location>
</feature>
<sequence>MIDSIKKRNDAIKFPQPSSTITAHSQKDEPGNVMPAVMFQQKEKRDHLPIRQRLKCLKWLAMAWQNNNLKNRLNSTINTG</sequence>
<dbReference type="Proteomes" id="UP001147830">
    <property type="component" value="Unassembled WGS sequence"/>
</dbReference>
<name>A0A9X3AU07_9GAMM</name>
<keyword evidence="3" id="KW-1185">Reference proteome</keyword>
<protein>
    <submittedName>
        <fullName evidence="2">Uncharacterized protein</fullName>
    </submittedName>
</protein>
<organism evidence="2 3">
    <name type="scientific">Thalassolituus pacificus</name>
    <dbReference type="NCBI Taxonomy" id="2975440"/>
    <lineage>
        <taxon>Bacteria</taxon>
        <taxon>Pseudomonadati</taxon>
        <taxon>Pseudomonadota</taxon>
        <taxon>Gammaproteobacteria</taxon>
        <taxon>Oceanospirillales</taxon>
        <taxon>Oceanospirillaceae</taxon>
        <taxon>Thalassolituus</taxon>
    </lineage>
</organism>